<name>A0AAE1G039_PETCI</name>
<evidence type="ECO:0000313" key="2">
    <source>
        <dbReference type="Proteomes" id="UP001286313"/>
    </source>
</evidence>
<proteinExistence type="predicted"/>
<sequence>MRIRNYPVDTKFLDDLDSLAAILDVGSTVLFLDIHGPIYYSLQPMQEGCHLFTSYLPCSVGTEYVTPGWKRKLLQYSVVEHG</sequence>
<dbReference type="Proteomes" id="UP001286313">
    <property type="component" value="Unassembled WGS sequence"/>
</dbReference>
<gene>
    <name evidence="1" type="ORF">Pcinc_012717</name>
</gene>
<organism evidence="1 2">
    <name type="scientific">Petrolisthes cinctipes</name>
    <name type="common">Flat porcelain crab</name>
    <dbReference type="NCBI Taxonomy" id="88211"/>
    <lineage>
        <taxon>Eukaryota</taxon>
        <taxon>Metazoa</taxon>
        <taxon>Ecdysozoa</taxon>
        <taxon>Arthropoda</taxon>
        <taxon>Crustacea</taxon>
        <taxon>Multicrustacea</taxon>
        <taxon>Malacostraca</taxon>
        <taxon>Eumalacostraca</taxon>
        <taxon>Eucarida</taxon>
        <taxon>Decapoda</taxon>
        <taxon>Pleocyemata</taxon>
        <taxon>Anomura</taxon>
        <taxon>Galatheoidea</taxon>
        <taxon>Porcellanidae</taxon>
        <taxon>Petrolisthes</taxon>
    </lineage>
</organism>
<reference evidence="1" key="1">
    <citation type="submission" date="2023-10" db="EMBL/GenBank/DDBJ databases">
        <title>Genome assemblies of two species of porcelain crab, Petrolisthes cinctipes and Petrolisthes manimaculis (Anomura: Porcellanidae).</title>
        <authorList>
            <person name="Angst P."/>
        </authorList>
    </citation>
    <scope>NUCLEOTIDE SEQUENCE</scope>
    <source>
        <strain evidence="1">PB745_01</strain>
        <tissue evidence="1">Gill</tissue>
    </source>
</reference>
<evidence type="ECO:0000313" key="1">
    <source>
        <dbReference type="EMBL" id="KAK3882926.1"/>
    </source>
</evidence>
<protein>
    <submittedName>
        <fullName evidence="1">Uncharacterized protein</fullName>
    </submittedName>
</protein>
<dbReference type="EMBL" id="JAWQEG010001047">
    <property type="protein sequence ID" value="KAK3882926.1"/>
    <property type="molecule type" value="Genomic_DNA"/>
</dbReference>
<accession>A0AAE1G039</accession>
<keyword evidence="2" id="KW-1185">Reference proteome</keyword>
<comment type="caution">
    <text evidence="1">The sequence shown here is derived from an EMBL/GenBank/DDBJ whole genome shotgun (WGS) entry which is preliminary data.</text>
</comment>
<dbReference type="AlphaFoldDB" id="A0AAE1G039"/>